<feature type="transmembrane region" description="Helical" evidence="7">
    <location>
        <begin position="185"/>
        <end position="203"/>
    </location>
</feature>
<evidence type="ECO:0000256" key="7">
    <source>
        <dbReference type="SAM" id="Phobius"/>
    </source>
</evidence>
<dbReference type="PANTHER" id="PTHR32322">
    <property type="entry name" value="INNER MEMBRANE TRANSPORTER"/>
    <property type="match status" value="1"/>
</dbReference>
<dbReference type="EMBL" id="CACRSY010000014">
    <property type="protein sequence ID" value="VYT23703.1"/>
    <property type="molecule type" value="Genomic_DNA"/>
</dbReference>
<keyword evidence="5 7" id="KW-1133">Transmembrane helix</keyword>
<name>A0A6N2V2K4_BLAHA</name>
<comment type="similarity">
    <text evidence="2">Belongs to the EamA transporter family.</text>
</comment>
<feature type="domain" description="EamA" evidence="8">
    <location>
        <begin position="6"/>
        <end position="138"/>
    </location>
</feature>
<feature type="transmembrane region" description="Helical" evidence="7">
    <location>
        <begin position="215"/>
        <end position="236"/>
    </location>
</feature>
<dbReference type="AlphaFoldDB" id="A0A6N2V2K4"/>
<feature type="transmembrane region" description="Helical" evidence="7">
    <location>
        <begin position="35"/>
        <end position="53"/>
    </location>
</feature>
<dbReference type="PANTHER" id="PTHR32322:SF18">
    <property type="entry name" value="S-ADENOSYLMETHIONINE_S-ADENOSYLHOMOCYSTEINE TRANSPORTER"/>
    <property type="match status" value="1"/>
</dbReference>
<evidence type="ECO:0000256" key="3">
    <source>
        <dbReference type="ARBA" id="ARBA00022475"/>
    </source>
</evidence>
<reference evidence="9" key="1">
    <citation type="submission" date="2019-11" db="EMBL/GenBank/DDBJ databases">
        <authorList>
            <person name="Feng L."/>
        </authorList>
    </citation>
    <scope>NUCLEOTIDE SEQUENCE</scope>
    <source>
        <strain evidence="9">BhanseniiLFYP23</strain>
    </source>
</reference>
<evidence type="ECO:0000256" key="2">
    <source>
        <dbReference type="ARBA" id="ARBA00007362"/>
    </source>
</evidence>
<accession>A0A6N2V2K4</accession>
<dbReference type="RefSeq" id="WP_009246139.1">
    <property type="nucleotide sequence ID" value="NZ_CACRSY010000014.1"/>
</dbReference>
<evidence type="ECO:0000256" key="1">
    <source>
        <dbReference type="ARBA" id="ARBA00004651"/>
    </source>
</evidence>
<keyword evidence="6 7" id="KW-0472">Membrane</keyword>
<evidence type="ECO:0000256" key="4">
    <source>
        <dbReference type="ARBA" id="ARBA00022692"/>
    </source>
</evidence>
<gene>
    <name evidence="9" type="primary">eamA</name>
    <name evidence="9" type="ORF">BHLFYP23_00780</name>
</gene>
<feature type="transmembrane region" description="Helical" evidence="7">
    <location>
        <begin position="9"/>
        <end position="29"/>
    </location>
</feature>
<sequence length="294" mass="32274">MKENAKGHLLALFTICVWGTTFIATKVLLKAFTPIEILFMRFLIGYFLLLLMNRQGLSVSNKKQELYFIGAGLTGVTFYFLLENIALTYTYASNVGIIIATAPFFTAILGRMFLKEEKLKTGFFVGFLTSITGIILISIHGSSAFSLNPKGDILAFLAAFVWACYSVLVKKIGSFGISIIQSTRHIFFYGILFMIIPVFLMGFEWKLERFSNPIYLGNMLFLGVGASALCFVTWNLAVKLLGAVRTAVYLYLSPVVTILASAIILGEKITVISVIGAGLVFAGLLLSDKGKGKN</sequence>
<dbReference type="GO" id="GO:0005886">
    <property type="term" value="C:plasma membrane"/>
    <property type="evidence" value="ECO:0007669"/>
    <property type="project" value="UniProtKB-SubCell"/>
</dbReference>
<feature type="transmembrane region" description="Helical" evidence="7">
    <location>
        <begin position="153"/>
        <end position="173"/>
    </location>
</feature>
<evidence type="ECO:0000256" key="5">
    <source>
        <dbReference type="ARBA" id="ARBA00022989"/>
    </source>
</evidence>
<dbReference type="InterPro" id="IPR000620">
    <property type="entry name" value="EamA_dom"/>
</dbReference>
<feature type="transmembrane region" description="Helical" evidence="7">
    <location>
        <begin position="88"/>
        <end position="109"/>
    </location>
</feature>
<dbReference type="Pfam" id="PF00892">
    <property type="entry name" value="EamA"/>
    <property type="match status" value="2"/>
</dbReference>
<organism evidence="9">
    <name type="scientific">Blautia hansenii</name>
    <name type="common">Ruminococcus hansenii</name>
    <dbReference type="NCBI Taxonomy" id="1322"/>
    <lineage>
        <taxon>Bacteria</taxon>
        <taxon>Bacillati</taxon>
        <taxon>Bacillota</taxon>
        <taxon>Clostridia</taxon>
        <taxon>Lachnospirales</taxon>
        <taxon>Lachnospiraceae</taxon>
        <taxon>Blautia</taxon>
    </lineage>
</organism>
<feature type="transmembrane region" description="Helical" evidence="7">
    <location>
        <begin position="121"/>
        <end position="141"/>
    </location>
</feature>
<dbReference type="InterPro" id="IPR050638">
    <property type="entry name" value="AA-Vitamin_Transporters"/>
</dbReference>
<evidence type="ECO:0000313" key="9">
    <source>
        <dbReference type="EMBL" id="VYT23703.1"/>
    </source>
</evidence>
<feature type="transmembrane region" description="Helical" evidence="7">
    <location>
        <begin position="248"/>
        <end position="265"/>
    </location>
</feature>
<proteinExistence type="inferred from homology"/>
<evidence type="ECO:0000259" key="8">
    <source>
        <dbReference type="Pfam" id="PF00892"/>
    </source>
</evidence>
<feature type="transmembrane region" description="Helical" evidence="7">
    <location>
        <begin position="65"/>
        <end position="82"/>
    </location>
</feature>
<dbReference type="SUPFAM" id="SSF103481">
    <property type="entry name" value="Multidrug resistance efflux transporter EmrE"/>
    <property type="match status" value="2"/>
</dbReference>
<keyword evidence="4 7" id="KW-0812">Transmembrane</keyword>
<keyword evidence="3" id="KW-1003">Cell membrane</keyword>
<protein>
    <submittedName>
        <fullName evidence="9">Putative amino-acid metabolite efflux pump</fullName>
    </submittedName>
</protein>
<dbReference type="InterPro" id="IPR037185">
    <property type="entry name" value="EmrE-like"/>
</dbReference>
<comment type="subcellular location">
    <subcellularLocation>
        <location evidence="1">Cell membrane</location>
        <topology evidence="1">Multi-pass membrane protein</topology>
    </subcellularLocation>
</comment>
<feature type="domain" description="EamA" evidence="8">
    <location>
        <begin position="150"/>
        <end position="286"/>
    </location>
</feature>
<evidence type="ECO:0000256" key="6">
    <source>
        <dbReference type="ARBA" id="ARBA00023136"/>
    </source>
</evidence>
<feature type="transmembrane region" description="Helical" evidence="7">
    <location>
        <begin position="271"/>
        <end position="287"/>
    </location>
</feature>